<gene>
    <name evidence="3" type="ORF">CVT24_000194</name>
</gene>
<dbReference type="STRING" id="181874.A0A409W312"/>
<dbReference type="Proteomes" id="UP000284842">
    <property type="component" value="Unassembled WGS sequence"/>
</dbReference>
<name>A0A409W312_9AGAR</name>
<feature type="compositionally biased region" description="Basic and acidic residues" evidence="1">
    <location>
        <begin position="462"/>
        <end position="475"/>
    </location>
</feature>
<organism evidence="3 4">
    <name type="scientific">Panaeolus cyanescens</name>
    <dbReference type="NCBI Taxonomy" id="181874"/>
    <lineage>
        <taxon>Eukaryota</taxon>
        <taxon>Fungi</taxon>
        <taxon>Dikarya</taxon>
        <taxon>Basidiomycota</taxon>
        <taxon>Agaricomycotina</taxon>
        <taxon>Agaricomycetes</taxon>
        <taxon>Agaricomycetidae</taxon>
        <taxon>Agaricales</taxon>
        <taxon>Agaricineae</taxon>
        <taxon>Galeropsidaceae</taxon>
        <taxon>Panaeolus</taxon>
    </lineage>
</organism>
<feature type="transmembrane region" description="Helical" evidence="2">
    <location>
        <begin position="214"/>
        <end position="234"/>
    </location>
</feature>
<comment type="caution">
    <text evidence="3">The sequence shown here is derived from an EMBL/GenBank/DDBJ whole genome shotgun (WGS) entry which is preliminary data.</text>
</comment>
<feature type="region of interest" description="Disordered" evidence="1">
    <location>
        <begin position="388"/>
        <end position="412"/>
    </location>
</feature>
<dbReference type="InParanoid" id="A0A409W312"/>
<keyword evidence="2" id="KW-0472">Membrane</keyword>
<keyword evidence="4" id="KW-1185">Reference proteome</keyword>
<sequence length="475" mass="53793">MVRRRYRQTYSAVDPFKPSVANSVRRLWSTKESTDNRTSNPSIVDDNDLTAPPKLATEARTVSWSELNPNVPTRTPNANLATIASTLPPHKFLLAFIFDTIPRQIYLLFLLYLPYLYFSRVSRLFEEAELSIKDIKRGLLDAARKNNEPWLFQGTTQQVTSDPYERLQKSWNEFVDALISEWNTLNIVSVLLLGALLTALQLDGASTDPLTRFTALISMICSLMSLMYGCMYIIRFGAMRKTYKVAEWAHEAKQNKTGIWWNVWIMLALPAVWLAWSIILYIVCIMSYVWRTGTDIDTTREPFTASQALAPRIVVSVVLFLGLVYLLKITTTLRRYGAIMDRAWQVRLQDWLEELCPTEVPQISMMVDPVGMQNADAMRLGVNAHNMHEKPTLGRDDVGSESSPNSPCASKQKLMDTHMSGRVHQTPGRVQELGPVTVTKIMPLTDSEGNPAFDDIPIPPEDVLRDSDERGTVSE</sequence>
<keyword evidence="2" id="KW-0812">Transmembrane</keyword>
<evidence type="ECO:0000313" key="3">
    <source>
        <dbReference type="EMBL" id="PPQ72920.1"/>
    </source>
</evidence>
<accession>A0A409W312</accession>
<dbReference type="EMBL" id="NHTK01005845">
    <property type="protein sequence ID" value="PPQ72920.1"/>
    <property type="molecule type" value="Genomic_DNA"/>
</dbReference>
<feature type="compositionally biased region" description="Basic and acidic residues" evidence="1">
    <location>
        <begin position="388"/>
        <end position="398"/>
    </location>
</feature>
<dbReference type="OrthoDB" id="3062801at2759"/>
<reference evidence="3 4" key="1">
    <citation type="journal article" date="2018" name="Evol. Lett.">
        <title>Horizontal gene cluster transfer increased hallucinogenic mushroom diversity.</title>
        <authorList>
            <person name="Reynolds H.T."/>
            <person name="Vijayakumar V."/>
            <person name="Gluck-Thaler E."/>
            <person name="Korotkin H.B."/>
            <person name="Matheny P.B."/>
            <person name="Slot J.C."/>
        </authorList>
    </citation>
    <scope>NUCLEOTIDE SEQUENCE [LARGE SCALE GENOMIC DNA]</scope>
    <source>
        <strain evidence="3 4">2629</strain>
    </source>
</reference>
<evidence type="ECO:0000256" key="1">
    <source>
        <dbReference type="SAM" id="MobiDB-lite"/>
    </source>
</evidence>
<protein>
    <submittedName>
        <fullName evidence="3">Uncharacterized protein</fullName>
    </submittedName>
</protein>
<dbReference type="AlphaFoldDB" id="A0A409W312"/>
<feature type="compositionally biased region" description="Polar residues" evidence="1">
    <location>
        <begin position="400"/>
        <end position="409"/>
    </location>
</feature>
<feature type="transmembrane region" description="Helical" evidence="2">
    <location>
        <begin position="309"/>
        <end position="327"/>
    </location>
</feature>
<keyword evidence="2" id="KW-1133">Transmembrane helix</keyword>
<feature type="transmembrane region" description="Helical" evidence="2">
    <location>
        <begin position="263"/>
        <end position="289"/>
    </location>
</feature>
<evidence type="ECO:0000313" key="4">
    <source>
        <dbReference type="Proteomes" id="UP000284842"/>
    </source>
</evidence>
<evidence type="ECO:0000256" key="2">
    <source>
        <dbReference type="SAM" id="Phobius"/>
    </source>
</evidence>
<feature type="region of interest" description="Disordered" evidence="1">
    <location>
        <begin position="442"/>
        <end position="475"/>
    </location>
</feature>
<feature type="region of interest" description="Disordered" evidence="1">
    <location>
        <begin position="30"/>
        <end position="50"/>
    </location>
</feature>
<feature type="transmembrane region" description="Helical" evidence="2">
    <location>
        <begin position="184"/>
        <end position="202"/>
    </location>
</feature>
<proteinExistence type="predicted"/>